<dbReference type="InterPro" id="IPR025540">
    <property type="entry name" value="FlK"/>
</dbReference>
<feature type="domain" description="Fluoroacetyl-CoA-specific thioesterase-like" evidence="3">
    <location>
        <begin position="30"/>
        <end position="123"/>
    </location>
</feature>
<keyword evidence="5" id="KW-1185">Reference proteome</keyword>
<dbReference type="PANTHER" id="PTHR36934:SF1">
    <property type="entry name" value="THIOESTERASE DOMAIN-CONTAINING PROTEIN"/>
    <property type="match status" value="1"/>
</dbReference>
<feature type="binding site" evidence="2">
    <location>
        <position position="67"/>
    </location>
    <ligand>
        <name>CoA</name>
        <dbReference type="ChEBI" id="CHEBI:57287"/>
    </ligand>
</feature>
<dbReference type="SUPFAM" id="SSF54637">
    <property type="entry name" value="Thioesterase/thiol ester dehydrase-isomerase"/>
    <property type="match status" value="1"/>
</dbReference>
<evidence type="ECO:0000313" key="5">
    <source>
        <dbReference type="Proteomes" id="UP000011744"/>
    </source>
</evidence>
<dbReference type="Proteomes" id="UP000011744">
    <property type="component" value="Unassembled WGS sequence"/>
</dbReference>
<evidence type="ECO:0000256" key="2">
    <source>
        <dbReference type="PIRSR" id="PIRSR014972-2"/>
    </source>
</evidence>
<dbReference type="PIRSF" id="PIRSF014972">
    <property type="entry name" value="FlK"/>
    <property type="match status" value="1"/>
</dbReference>
<dbReference type="InterPro" id="IPR054485">
    <property type="entry name" value="FlK-like_dom"/>
</dbReference>
<evidence type="ECO:0000313" key="4">
    <source>
        <dbReference type="EMBL" id="EME68526.1"/>
    </source>
</evidence>
<proteinExistence type="predicted"/>
<evidence type="ECO:0000256" key="1">
    <source>
        <dbReference type="PIRSR" id="PIRSR014972-1"/>
    </source>
</evidence>
<feature type="active site" evidence="1">
    <location>
        <position position="48"/>
    </location>
</feature>
<reference evidence="4 5" key="1">
    <citation type="journal article" date="2014" name="Genome Announc.">
        <title>Draft Genome Sequence of Magnetospirillum sp. Strain SO-1, a Freshwater Magnetotactic Bacterium Isolated from the Ol'khovka River, Russia.</title>
        <authorList>
            <person name="Grouzdev D.S."/>
            <person name="Dziuba M.V."/>
            <person name="Sukhacheva M.S."/>
            <person name="Mardanov A.V."/>
            <person name="Beletskiy A.V."/>
            <person name="Kuznetsov B.B."/>
            <person name="Skryabin K.G."/>
        </authorList>
    </citation>
    <scope>NUCLEOTIDE SEQUENCE [LARGE SCALE GENOMIC DNA]</scope>
    <source>
        <strain evidence="4 5">SO-1</strain>
    </source>
</reference>
<feature type="binding site" evidence="2">
    <location>
        <position position="118"/>
    </location>
    <ligand>
        <name>substrate</name>
    </ligand>
</feature>
<feature type="active site" evidence="1">
    <location>
        <position position="74"/>
    </location>
</feature>
<dbReference type="eggNOG" id="COG5496">
    <property type="taxonomic scope" value="Bacteria"/>
</dbReference>
<accession>M2Y638</accession>
<protein>
    <submittedName>
        <fullName evidence="4">Thioesterase</fullName>
    </submittedName>
</protein>
<dbReference type="PATRIC" id="fig|1244869.3.peg.3603"/>
<comment type="caution">
    <text evidence="4">The sequence shown here is derived from an EMBL/GenBank/DDBJ whole genome shotgun (WGS) entry which is preliminary data.</text>
</comment>
<dbReference type="STRING" id="1244869.H261_18015"/>
<dbReference type="InterPro" id="IPR029069">
    <property type="entry name" value="HotDog_dom_sf"/>
</dbReference>
<evidence type="ECO:0000259" key="3">
    <source>
        <dbReference type="Pfam" id="PF22636"/>
    </source>
</evidence>
<feature type="active site" evidence="1">
    <location>
        <position position="40"/>
    </location>
</feature>
<feature type="binding site" evidence="2">
    <location>
        <position position="67"/>
    </location>
    <ligand>
        <name>substrate</name>
    </ligand>
</feature>
<dbReference type="Pfam" id="PF22636">
    <property type="entry name" value="FlK"/>
    <property type="match status" value="1"/>
</dbReference>
<dbReference type="PANTHER" id="PTHR36934">
    <property type="entry name" value="BLR0278 PROTEIN"/>
    <property type="match status" value="1"/>
</dbReference>
<name>M2Y638_9PROT</name>
<dbReference type="EMBL" id="AONQ01000062">
    <property type="protein sequence ID" value="EME68526.1"/>
    <property type="molecule type" value="Genomic_DNA"/>
</dbReference>
<gene>
    <name evidence="4" type="ORF">H261_18015</name>
</gene>
<dbReference type="AlphaFoldDB" id="M2Y638"/>
<organism evidence="4 5">
    <name type="scientific">Paramagnetospirillum caucaseum</name>
    <dbReference type="NCBI Taxonomy" id="1244869"/>
    <lineage>
        <taxon>Bacteria</taxon>
        <taxon>Pseudomonadati</taxon>
        <taxon>Pseudomonadota</taxon>
        <taxon>Alphaproteobacteria</taxon>
        <taxon>Rhodospirillales</taxon>
        <taxon>Magnetospirillaceae</taxon>
        <taxon>Paramagnetospirillum</taxon>
    </lineage>
</organism>
<sequence length="139" mass="15315">MEKNVMKESLVVGQSATRRWVIDEGRTIGILGPESRVYATPYLVYDLETTCREFLLEHLAPGEDTVGTRVEMDHAAPTPLGMWVDITVTVAAVEGRAVTLAFTAADALDRVASGRHSRFVVDVEKTRERLMAKARKAGL</sequence>
<dbReference type="Gene3D" id="3.10.129.10">
    <property type="entry name" value="Hotdog Thioesterase"/>
    <property type="match status" value="1"/>
</dbReference>